<keyword evidence="1" id="KW-0472">Membrane</keyword>
<dbReference type="EMBL" id="CAEZXW010000111">
    <property type="protein sequence ID" value="CAB4713716.1"/>
    <property type="molecule type" value="Genomic_DNA"/>
</dbReference>
<reference evidence="2" key="1">
    <citation type="submission" date="2020-05" db="EMBL/GenBank/DDBJ databases">
        <authorList>
            <person name="Chiriac C."/>
            <person name="Salcher M."/>
            <person name="Ghai R."/>
            <person name="Kavagutti S V."/>
        </authorList>
    </citation>
    <scope>NUCLEOTIDE SEQUENCE</scope>
</reference>
<accession>A0A6J6QSD4</accession>
<dbReference type="AlphaFoldDB" id="A0A6J6QSD4"/>
<name>A0A6J6QSD4_9ZZZZ</name>
<evidence type="ECO:0000256" key="1">
    <source>
        <dbReference type="SAM" id="Phobius"/>
    </source>
</evidence>
<proteinExistence type="predicted"/>
<evidence type="ECO:0000313" key="2">
    <source>
        <dbReference type="EMBL" id="CAB4713716.1"/>
    </source>
</evidence>
<gene>
    <name evidence="2" type="ORF">UFOPK2593_01309</name>
    <name evidence="3" type="ORF">UFOPK4234_00968</name>
</gene>
<protein>
    <submittedName>
        <fullName evidence="2">Unannotated protein</fullName>
    </submittedName>
</protein>
<feature type="transmembrane region" description="Helical" evidence="1">
    <location>
        <begin position="12"/>
        <end position="36"/>
    </location>
</feature>
<evidence type="ECO:0000313" key="3">
    <source>
        <dbReference type="EMBL" id="CAB5039502.1"/>
    </source>
</evidence>
<organism evidence="2">
    <name type="scientific">freshwater metagenome</name>
    <dbReference type="NCBI Taxonomy" id="449393"/>
    <lineage>
        <taxon>unclassified sequences</taxon>
        <taxon>metagenomes</taxon>
        <taxon>ecological metagenomes</taxon>
    </lineage>
</organism>
<keyword evidence="1" id="KW-1133">Transmembrane helix</keyword>
<keyword evidence="1" id="KW-0812">Transmembrane</keyword>
<dbReference type="EMBL" id="CAFBQA010000051">
    <property type="protein sequence ID" value="CAB5039502.1"/>
    <property type="molecule type" value="Genomic_DNA"/>
</dbReference>
<sequence length="93" mass="10186">MNGRQFAAWAELLQLHAVWIITTVLLGDVVALFAIYACHGDLWPNVGALASHDDSPQNLRNPRSPGGLPVNSVNVLLEREKATWRGTFPKNPA</sequence>